<gene>
    <name evidence="2" type="ORF">M378DRAFT_160441</name>
</gene>
<dbReference type="AlphaFoldDB" id="A0A0C2TIU9"/>
<reference evidence="2 3" key="1">
    <citation type="submission" date="2014-04" db="EMBL/GenBank/DDBJ databases">
        <title>Evolutionary Origins and Diversification of the Mycorrhizal Mutualists.</title>
        <authorList>
            <consortium name="DOE Joint Genome Institute"/>
            <consortium name="Mycorrhizal Genomics Consortium"/>
            <person name="Kohler A."/>
            <person name="Kuo A."/>
            <person name="Nagy L.G."/>
            <person name="Floudas D."/>
            <person name="Copeland A."/>
            <person name="Barry K.W."/>
            <person name="Cichocki N."/>
            <person name="Veneault-Fourrey C."/>
            <person name="LaButti K."/>
            <person name="Lindquist E.A."/>
            <person name="Lipzen A."/>
            <person name="Lundell T."/>
            <person name="Morin E."/>
            <person name="Murat C."/>
            <person name="Riley R."/>
            <person name="Ohm R."/>
            <person name="Sun H."/>
            <person name="Tunlid A."/>
            <person name="Henrissat B."/>
            <person name="Grigoriev I.V."/>
            <person name="Hibbett D.S."/>
            <person name="Martin F."/>
        </authorList>
    </citation>
    <scope>NUCLEOTIDE SEQUENCE [LARGE SCALE GENOMIC DNA]</scope>
    <source>
        <strain evidence="2 3">Koide BX008</strain>
    </source>
</reference>
<evidence type="ECO:0000256" key="1">
    <source>
        <dbReference type="SAM" id="MobiDB-lite"/>
    </source>
</evidence>
<accession>A0A0C2TIU9</accession>
<protein>
    <submittedName>
        <fullName evidence="2">Uncharacterized protein</fullName>
    </submittedName>
</protein>
<organism evidence="2 3">
    <name type="scientific">Amanita muscaria (strain Koide BX008)</name>
    <dbReference type="NCBI Taxonomy" id="946122"/>
    <lineage>
        <taxon>Eukaryota</taxon>
        <taxon>Fungi</taxon>
        <taxon>Dikarya</taxon>
        <taxon>Basidiomycota</taxon>
        <taxon>Agaricomycotina</taxon>
        <taxon>Agaricomycetes</taxon>
        <taxon>Agaricomycetidae</taxon>
        <taxon>Agaricales</taxon>
        <taxon>Pluteineae</taxon>
        <taxon>Amanitaceae</taxon>
        <taxon>Amanita</taxon>
    </lineage>
</organism>
<evidence type="ECO:0000313" key="2">
    <source>
        <dbReference type="EMBL" id="KIL66899.1"/>
    </source>
</evidence>
<keyword evidence="3" id="KW-1185">Reference proteome</keyword>
<feature type="region of interest" description="Disordered" evidence="1">
    <location>
        <begin position="60"/>
        <end position="80"/>
    </location>
</feature>
<dbReference type="InParanoid" id="A0A0C2TIU9"/>
<dbReference type="Proteomes" id="UP000054549">
    <property type="component" value="Unassembled WGS sequence"/>
</dbReference>
<dbReference type="EMBL" id="KN818234">
    <property type="protein sequence ID" value="KIL66899.1"/>
    <property type="molecule type" value="Genomic_DNA"/>
</dbReference>
<sequence>MHLSDFGQTITDGVFVIENCDVADLFPMLPNIKELHFRFYDGLDLYFADYQQDYESLLTSTSKYPRSSRDPPALFANSPY</sequence>
<proteinExistence type="predicted"/>
<dbReference type="HOGENOM" id="CLU_2589205_0_0_1"/>
<name>A0A0C2TIU9_AMAMK</name>
<evidence type="ECO:0000313" key="3">
    <source>
        <dbReference type="Proteomes" id="UP000054549"/>
    </source>
</evidence>